<organism evidence="2 3">
    <name type="scientific">Ectopseudomonas composti</name>
    <dbReference type="NCBI Taxonomy" id="658457"/>
    <lineage>
        <taxon>Bacteria</taxon>
        <taxon>Pseudomonadati</taxon>
        <taxon>Pseudomonadota</taxon>
        <taxon>Gammaproteobacteria</taxon>
        <taxon>Pseudomonadales</taxon>
        <taxon>Pseudomonadaceae</taxon>
        <taxon>Ectopseudomonas</taxon>
    </lineage>
</organism>
<dbReference type="Proteomes" id="UP000182400">
    <property type="component" value="Unassembled WGS sequence"/>
</dbReference>
<evidence type="ECO:0000313" key="2">
    <source>
        <dbReference type="EMBL" id="SFO72957.1"/>
    </source>
</evidence>
<dbReference type="STRING" id="658457.SAMN05216601_101479"/>
<dbReference type="EMBL" id="FOWP01000001">
    <property type="protein sequence ID" value="SFO72957.1"/>
    <property type="molecule type" value="Genomic_DNA"/>
</dbReference>
<dbReference type="InterPro" id="IPR029044">
    <property type="entry name" value="Nucleotide-diphossugar_trans"/>
</dbReference>
<dbReference type="InterPro" id="IPR001173">
    <property type="entry name" value="Glyco_trans_2-like"/>
</dbReference>
<evidence type="ECO:0000259" key="1">
    <source>
        <dbReference type="Pfam" id="PF00535"/>
    </source>
</evidence>
<sequence>MSELREGQEVSVASVLPLVSVIIASYNHASYIEASIRSVMEQTYSNVELLVVDDGSRDDSVGRILRLQEEYGFDFQAQQNCGLSRTLNAAIARSSGSLIVPFGSDDIMRAERLAVQVEYMQGKPEVGVCSANIDMIDAEGNLLPDKQQKQRHLPFRRLDFDDLFLDRKPGPQAATLMFRREALESVGGFNPDIPLEDVYICLCVLRAGYFIDILPDVLADYRKHENNTYKRLRFMTENMLKTYSIFSDHPAYSQVRSKYLVSMFLKASSRDKVLARELLRELPWGSYNAKVVRGALRLLFS</sequence>
<dbReference type="PANTHER" id="PTHR43685:SF2">
    <property type="entry name" value="GLYCOSYLTRANSFERASE 2-LIKE DOMAIN-CONTAINING PROTEIN"/>
    <property type="match status" value="1"/>
</dbReference>
<evidence type="ECO:0000313" key="3">
    <source>
        <dbReference type="Proteomes" id="UP000182400"/>
    </source>
</evidence>
<dbReference type="Gene3D" id="3.90.550.10">
    <property type="entry name" value="Spore Coat Polysaccharide Biosynthesis Protein SpsA, Chain A"/>
    <property type="match status" value="1"/>
</dbReference>
<keyword evidence="2" id="KW-0808">Transferase</keyword>
<dbReference type="PANTHER" id="PTHR43685">
    <property type="entry name" value="GLYCOSYLTRANSFERASE"/>
    <property type="match status" value="1"/>
</dbReference>
<dbReference type="InterPro" id="IPR050834">
    <property type="entry name" value="Glycosyltransf_2"/>
</dbReference>
<dbReference type="SUPFAM" id="SSF53448">
    <property type="entry name" value="Nucleotide-diphospho-sugar transferases"/>
    <property type="match status" value="1"/>
</dbReference>
<dbReference type="Pfam" id="PF00535">
    <property type="entry name" value="Glycos_transf_2"/>
    <property type="match status" value="1"/>
</dbReference>
<dbReference type="GO" id="GO:0016740">
    <property type="term" value="F:transferase activity"/>
    <property type="evidence" value="ECO:0007669"/>
    <property type="project" value="UniProtKB-KW"/>
</dbReference>
<proteinExistence type="predicted"/>
<name>A0A1I5JJI8_9GAMM</name>
<gene>
    <name evidence="2" type="ORF">SAMN05216601_101479</name>
</gene>
<feature type="domain" description="Glycosyltransferase 2-like" evidence="1">
    <location>
        <begin position="20"/>
        <end position="186"/>
    </location>
</feature>
<dbReference type="AlphaFoldDB" id="A0A1I5JJI8"/>
<protein>
    <submittedName>
        <fullName evidence="2">Alpha-1,3-rhamnosyltransferase</fullName>
    </submittedName>
</protein>
<reference evidence="2 3" key="1">
    <citation type="submission" date="2016-10" db="EMBL/GenBank/DDBJ databases">
        <authorList>
            <person name="de Groot N.N."/>
        </authorList>
    </citation>
    <scope>NUCLEOTIDE SEQUENCE [LARGE SCALE GENOMIC DNA]</scope>
    <source>
        <strain evidence="2 3">CCUG 59231</strain>
    </source>
</reference>
<accession>A0A1I5JJI8</accession>